<sequence length="426" mass="47454">MQIKYLKGKIQKAGAIILILLMITSQAWAQRTTNIEIRKGKVYLNLKDADINSVLQIFAKATNTNVVASDDVKGKVTVTFTGVTPREGLEALLKAKGLDWFEEAGTIYVSTKKIMRTYYLEHARPSDIADTVKDILPEGSKVSVDDSYNVLVIQTTSDYLARLEKLIKELDIPPTQVQIDVRMLEIRHTDTGDLGIDAKYTNPQDTYDVVQTKNFAGRPTDTDARGLYAQVFSGDIEGYLSSLRTAITYNTIANPRITTISNKEATLLIGSKLGYKTTVITETATTQEIRFLEVGTSLKITPHVTKSGFIRMTVEPKISDGSVVGDLPQENTTETKNEVMVKDGQTFVIGGLVKDKDTQEEYGIPILMDIPLIGSLFRKTISKKEKHELLVFVTPRLLTPEILESMTDQRTKMEEKSAKTKARLIH</sequence>
<evidence type="ECO:0000256" key="2">
    <source>
        <dbReference type="ARBA" id="ARBA00022448"/>
    </source>
</evidence>
<evidence type="ECO:0000313" key="12">
    <source>
        <dbReference type="Proteomes" id="UP000051861"/>
    </source>
</evidence>
<dbReference type="InterPro" id="IPR038591">
    <property type="entry name" value="NolW-like_sf"/>
</dbReference>
<dbReference type="Gene3D" id="3.30.1370.130">
    <property type="match status" value="1"/>
</dbReference>
<evidence type="ECO:0000256" key="9">
    <source>
        <dbReference type="SAM" id="SignalP"/>
    </source>
</evidence>
<dbReference type="Proteomes" id="UP000051861">
    <property type="component" value="Unassembled WGS sequence"/>
</dbReference>
<accession>A0A0S7XT92</accession>
<protein>
    <recommendedName>
        <fullName evidence="10">Secretin/TonB short N-terminal domain-containing protein</fullName>
    </recommendedName>
</protein>
<dbReference type="InterPro" id="IPR011662">
    <property type="entry name" value="Secretin/TonB_short_N"/>
</dbReference>
<feature type="signal peptide" evidence="9">
    <location>
        <begin position="1"/>
        <end position="29"/>
    </location>
</feature>
<dbReference type="InterPro" id="IPR001775">
    <property type="entry name" value="GspD/PilQ"/>
</dbReference>
<gene>
    <name evidence="11" type="ORF">AMJ44_09730</name>
</gene>
<dbReference type="AlphaFoldDB" id="A0A0S7XT92"/>
<keyword evidence="3" id="KW-0812">Transmembrane</keyword>
<feature type="chain" id="PRO_5006640231" description="Secretin/TonB short N-terminal domain-containing protein" evidence="9">
    <location>
        <begin position="30"/>
        <end position="426"/>
    </location>
</feature>
<dbReference type="Pfam" id="PF00263">
    <property type="entry name" value="Secretin"/>
    <property type="match status" value="1"/>
</dbReference>
<dbReference type="GO" id="GO:0009306">
    <property type="term" value="P:protein secretion"/>
    <property type="evidence" value="ECO:0007669"/>
    <property type="project" value="InterPro"/>
</dbReference>
<evidence type="ECO:0000256" key="7">
    <source>
        <dbReference type="RuleBase" id="RU004003"/>
    </source>
</evidence>
<organism evidence="11 12">
    <name type="scientific">candidate division WOR-1 bacterium DG_54_3</name>
    <dbReference type="NCBI Taxonomy" id="1703775"/>
    <lineage>
        <taxon>Bacteria</taxon>
        <taxon>Bacillati</taxon>
        <taxon>Saganbacteria</taxon>
    </lineage>
</organism>
<dbReference type="Pfam" id="PF03958">
    <property type="entry name" value="Secretin_N"/>
    <property type="match status" value="1"/>
</dbReference>
<evidence type="ECO:0000256" key="8">
    <source>
        <dbReference type="RuleBase" id="RU004004"/>
    </source>
</evidence>
<evidence type="ECO:0000256" key="5">
    <source>
        <dbReference type="ARBA" id="ARBA00023136"/>
    </source>
</evidence>
<comment type="caution">
    <text evidence="11">The sequence shown here is derived from an EMBL/GenBank/DDBJ whole genome shotgun (WGS) entry which is preliminary data.</text>
</comment>
<feature type="domain" description="Secretin/TonB short N-terminal" evidence="10">
    <location>
        <begin position="64"/>
        <end position="112"/>
    </location>
</feature>
<dbReference type="PANTHER" id="PTHR30604">
    <property type="entry name" value="PROTEIN TRANSPORT PROTEIN HOFQ"/>
    <property type="match status" value="1"/>
</dbReference>
<evidence type="ECO:0000313" key="11">
    <source>
        <dbReference type="EMBL" id="KPJ65678.1"/>
    </source>
</evidence>
<reference evidence="11 12" key="1">
    <citation type="journal article" date="2015" name="Microbiome">
        <title>Genomic resolution of linkages in carbon, nitrogen, and sulfur cycling among widespread estuary sediment bacteria.</title>
        <authorList>
            <person name="Baker B.J."/>
            <person name="Lazar C.S."/>
            <person name="Teske A.P."/>
            <person name="Dick G.J."/>
        </authorList>
    </citation>
    <scope>NUCLEOTIDE SEQUENCE [LARGE SCALE GENOMIC DNA]</scope>
    <source>
        <strain evidence="11">DG_54_3</strain>
    </source>
</reference>
<comment type="subcellular location">
    <subcellularLocation>
        <location evidence="8">Cell outer membrane</location>
    </subcellularLocation>
    <subcellularLocation>
        <location evidence="1">Membrane</location>
    </subcellularLocation>
</comment>
<dbReference type="PANTHER" id="PTHR30604:SF1">
    <property type="entry name" value="DNA UTILIZATION PROTEIN HOFQ"/>
    <property type="match status" value="1"/>
</dbReference>
<proteinExistence type="inferred from homology"/>
<comment type="similarity">
    <text evidence="7">Belongs to the bacterial secretin family.</text>
</comment>
<dbReference type="InterPro" id="IPR005644">
    <property type="entry name" value="NolW-like"/>
</dbReference>
<dbReference type="PRINTS" id="PR00811">
    <property type="entry name" value="BCTERIALGSPD"/>
</dbReference>
<dbReference type="SMART" id="SM00965">
    <property type="entry name" value="STN"/>
    <property type="match status" value="1"/>
</dbReference>
<evidence type="ECO:0000259" key="10">
    <source>
        <dbReference type="SMART" id="SM00965"/>
    </source>
</evidence>
<dbReference type="Pfam" id="PF21305">
    <property type="entry name" value="type_II_gspD_N0"/>
    <property type="match status" value="1"/>
</dbReference>
<evidence type="ECO:0000256" key="1">
    <source>
        <dbReference type="ARBA" id="ARBA00004370"/>
    </source>
</evidence>
<dbReference type="InterPro" id="IPR051808">
    <property type="entry name" value="Type_IV_pilus_biogenesis"/>
</dbReference>
<keyword evidence="5" id="KW-0472">Membrane</keyword>
<dbReference type="Gene3D" id="3.30.1370.120">
    <property type="match status" value="1"/>
</dbReference>
<dbReference type="GO" id="GO:0009279">
    <property type="term" value="C:cell outer membrane"/>
    <property type="evidence" value="ECO:0007669"/>
    <property type="project" value="UniProtKB-SubCell"/>
</dbReference>
<keyword evidence="2 8" id="KW-0813">Transport</keyword>
<evidence type="ECO:0000256" key="4">
    <source>
        <dbReference type="ARBA" id="ARBA00022729"/>
    </source>
</evidence>
<dbReference type="InterPro" id="IPR004846">
    <property type="entry name" value="T2SS/T3SS_dom"/>
</dbReference>
<evidence type="ECO:0000256" key="6">
    <source>
        <dbReference type="ARBA" id="ARBA00023237"/>
    </source>
</evidence>
<dbReference type="InterPro" id="IPR049371">
    <property type="entry name" value="GspD-like_N0"/>
</dbReference>
<keyword evidence="4 9" id="KW-0732">Signal</keyword>
<dbReference type="EMBL" id="LIZX01000106">
    <property type="protein sequence ID" value="KPJ65678.1"/>
    <property type="molecule type" value="Genomic_DNA"/>
</dbReference>
<name>A0A0S7XT92_UNCSA</name>
<keyword evidence="6" id="KW-0998">Cell outer membrane</keyword>
<evidence type="ECO:0000256" key="3">
    <source>
        <dbReference type="ARBA" id="ARBA00022692"/>
    </source>
</evidence>